<protein>
    <submittedName>
        <fullName evidence="1">Uncharacterized protein</fullName>
    </submittedName>
</protein>
<dbReference type="EMBL" id="JARKHS020015349">
    <property type="protein sequence ID" value="KAK8774519.1"/>
    <property type="molecule type" value="Genomic_DNA"/>
</dbReference>
<name>A0AAQ4EI94_AMBAM</name>
<organism evidence="1 2">
    <name type="scientific">Amblyomma americanum</name>
    <name type="common">Lone star tick</name>
    <dbReference type="NCBI Taxonomy" id="6943"/>
    <lineage>
        <taxon>Eukaryota</taxon>
        <taxon>Metazoa</taxon>
        <taxon>Ecdysozoa</taxon>
        <taxon>Arthropoda</taxon>
        <taxon>Chelicerata</taxon>
        <taxon>Arachnida</taxon>
        <taxon>Acari</taxon>
        <taxon>Parasitiformes</taxon>
        <taxon>Ixodida</taxon>
        <taxon>Ixodoidea</taxon>
        <taxon>Ixodidae</taxon>
        <taxon>Amblyomminae</taxon>
        <taxon>Amblyomma</taxon>
    </lineage>
</organism>
<dbReference type="Proteomes" id="UP001321473">
    <property type="component" value="Unassembled WGS sequence"/>
</dbReference>
<keyword evidence="2" id="KW-1185">Reference proteome</keyword>
<reference evidence="1 2" key="1">
    <citation type="journal article" date="2023" name="Arcadia Sci">
        <title>De novo assembly of a long-read Amblyomma americanum tick genome.</title>
        <authorList>
            <person name="Chou S."/>
            <person name="Poskanzer K.E."/>
            <person name="Rollins M."/>
            <person name="Thuy-Boun P.S."/>
        </authorList>
    </citation>
    <scope>NUCLEOTIDE SEQUENCE [LARGE SCALE GENOMIC DNA]</scope>
    <source>
        <strain evidence="1">F_SG_1</strain>
        <tissue evidence="1">Salivary glands</tissue>
    </source>
</reference>
<accession>A0AAQ4EI94</accession>
<sequence length="69" mass="7533">MLGSFEAAATTAHSGEQEVVLATLRPSITELWNISPLQTIVSVQPCGFVSSAFGYRPRLFVCRITLLHL</sequence>
<dbReference type="AlphaFoldDB" id="A0AAQ4EI94"/>
<evidence type="ECO:0000313" key="2">
    <source>
        <dbReference type="Proteomes" id="UP001321473"/>
    </source>
</evidence>
<comment type="caution">
    <text evidence="1">The sequence shown here is derived from an EMBL/GenBank/DDBJ whole genome shotgun (WGS) entry which is preliminary data.</text>
</comment>
<evidence type="ECO:0000313" key="1">
    <source>
        <dbReference type="EMBL" id="KAK8774519.1"/>
    </source>
</evidence>
<gene>
    <name evidence="1" type="ORF">V5799_010949</name>
</gene>
<proteinExistence type="predicted"/>